<evidence type="ECO:0000313" key="2">
    <source>
        <dbReference type="Proteomes" id="UP000051952"/>
    </source>
</evidence>
<dbReference type="VEuPathDB" id="TriTrypDB:BSAL_66435"/>
<reference evidence="2" key="1">
    <citation type="submission" date="2015-09" db="EMBL/GenBank/DDBJ databases">
        <authorList>
            <consortium name="Pathogen Informatics"/>
        </authorList>
    </citation>
    <scope>NUCLEOTIDE SEQUENCE [LARGE SCALE GENOMIC DNA]</scope>
    <source>
        <strain evidence="2">Lake Konstanz</strain>
    </source>
</reference>
<accession>A0A0S4IPG6</accession>
<protein>
    <submittedName>
        <fullName evidence="1">Uncharacterized protein</fullName>
    </submittedName>
</protein>
<sequence>MVAAPRHVYSAVIKNQTNHDLTVKATYELPKDEGVDHFEVLLPAQGLIAIPQRLVEDGSCTLTGHIVNLSVTGESLSVELKGPYNVQSPTKDHPFVICATETGLLISEGASPSE</sequence>
<dbReference type="AlphaFoldDB" id="A0A0S4IPG6"/>
<dbReference type="OrthoDB" id="9991797at2759"/>
<dbReference type="Proteomes" id="UP000051952">
    <property type="component" value="Unassembled WGS sequence"/>
</dbReference>
<evidence type="ECO:0000313" key="1">
    <source>
        <dbReference type="EMBL" id="CUF85171.1"/>
    </source>
</evidence>
<dbReference type="EMBL" id="CYKH01000420">
    <property type="protein sequence ID" value="CUF85171.1"/>
    <property type="molecule type" value="Genomic_DNA"/>
</dbReference>
<organism evidence="1 2">
    <name type="scientific">Bodo saltans</name>
    <name type="common">Flagellated protozoan</name>
    <dbReference type="NCBI Taxonomy" id="75058"/>
    <lineage>
        <taxon>Eukaryota</taxon>
        <taxon>Discoba</taxon>
        <taxon>Euglenozoa</taxon>
        <taxon>Kinetoplastea</taxon>
        <taxon>Metakinetoplastina</taxon>
        <taxon>Eubodonida</taxon>
        <taxon>Bodonidae</taxon>
        <taxon>Bodo</taxon>
    </lineage>
</organism>
<keyword evidence="2" id="KW-1185">Reference proteome</keyword>
<name>A0A0S4IPG6_BODSA</name>
<gene>
    <name evidence="1" type="ORF">BSAL_66435</name>
</gene>
<proteinExistence type="predicted"/>